<protein>
    <submittedName>
        <fullName evidence="4">Transposase domain (DUF772)</fullName>
    </submittedName>
</protein>
<organism evidence="4 6">
    <name type="scientific">Desulfoscipio gibsoniae DSM 7213</name>
    <dbReference type="NCBI Taxonomy" id="767817"/>
    <lineage>
        <taxon>Bacteria</taxon>
        <taxon>Bacillati</taxon>
        <taxon>Bacillota</taxon>
        <taxon>Clostridia</taxon>
        <taxon>Eubacteriales</taxon>
        <taxon>Desulfallaceae</taxon>
        <taxon>Desulfoscipio</taxon>
    </lineage>
</organism>
<dbReference type="InterPro" id="IPR047710">
    <property type="entry name" value="Transpos_IS5-like"/>
</dbReference>
<dbReference type="RefSeq" id="WP_006522763.1">
    <property type="nucleotide sequence ID" value="NC_021184.1"/>
</dbReference>
<evidence type="ECO:0000313" key="4">
    <source>
        <dbReference type="EMBL" id="AGK99830.1"/>
    </source>
</evidence>
<dbReference type="PANTHER" id="PTHR33803:SF3">
    <property type="entry name" value="BLL1974 PROTEIN"/>
    <property type="match status" value="1"/>
</dbReference>
<feature type="domain" description="Transposase DDE" evidence="3">
    <location>
        <begin position="383"/>
        <end position="475"/>
    </location>
</feature>
<evidence type="ECO:0000313" key="6">
    <source>
        <dbReference type="Proteomes" id="UP000013520"/>
    </source>
</evidence>
<dbReference type="InterPro" id="IPR008490">
    <property type="entry name" value="Transposase_InsH_N"/>
</dbReference>
<gene>
    <name evidence="4" type="ORF">Desgi_0232</name>
    <name evidence="5" type="ORF">Desgi_1481</name>
</gene>
<evidence type="ECO:0000259" key="2">
    <source>
        <dbReference type="Pfam" id="PF05598"/>
    </source>
</evidence>
<dbReference type="HOGENOM" id="CLU_040038_5_2_9"/>
<dbReference type="EMBL" id="CP003273">
    <property type="protein sequence ID" value="AGL00969.1"/>
    <property type="molecule type" value="Genomic_DNA"/>
</dbReference>
<sequence>MFRKVENQYYLEEFILPFEGKLRADNRWVKLAKIIPWESIEERYANLFPSNRGQLAKPVRMALGALIIKEKCGYSDRETVEQITENPYLQYFIGLREYHDRPPFDSSLMVHFRKRFGSETLKDINEEICRAAKKAEEQKKDDDNKPKPPSGGKKTHAKEPNSPKSKASSFEVYPANKGKLILDATCAPADIRYPTDLSLLNEAREKLDNIIDLVHKTLGKPGRRPRTYRQIARKAYLNIVHNRKPGKKAIRKAIGKQLRYVRRNLSAVDRLLAMAGDSHGLSQKQQDTLRTIRMVYEQQLHMYTYRKHKINDRIVSISQPHVRPIVRGKATADVEFGAKVAISMVDGYAFVETLSWDAFNEGVTLQESVEYYRQKYGYYPEAVQADKIYRNRENLRFCDRYNIRLSGPRLGRPLIDKVLQREQRRIERQDASERNAVEAKFGEGKRRYGLARIMARLKETAESVICLQFLVMNLERRLRVLLFFFMRRLFRYNLGFQEPLLYCFN</sequence>
<dbReference type="Proteomes" id="UP000013520">
    <property type="component" value="Chromosome"/>
</dbReference>
<feature type="domain" description="Transposase InsH N-terminal" evidence="2">
    <location>
        <begin position="19"/>
        <end position="115"/>
    </location>
</feature>
<evidence type="ECO:0000256" key="1">
    <source>
        <dbReference type="SAM" id="MobiDB-lite"/>
    </source>
</evidence>
<dbReference type="InterPro" id="IPR025668">
    <property type="entry name" value="Tnp_DDE_dom"/>
</dbReference>
<dbReference type="OrthoDB" id="9770860at2"/>
<dbReference type="NCBIfam" id="NF033578">
    <property type="entry name" value="transpos_IS5_1"/>
    <property type="match status" value="1"/>
</dbReference>
<dbReference type="PANTHER" id="PTHR33803">
    <property type="entry name" value="IS1478 TRANSPOSASE"/>
    <property type="match status" value="1"/>
</dbReference>
<feature type="compositionally biased region" description="Basic and acidic residues" evidence="1">
    <location>
        <begin position="134"/>
        <end position="146"/>
    </location>
</feature>
<keyword evidence="6" id="KW-1185">Reference proteome</keyword>
<reference evidence="4 6" key="1">
    <citation type="submission" date="2012-01" db="EMBL/GenBank/DDBJ databases">
        <title>Complete sequence of Desulfotomaculum gibsoniae DSM 7213.</title>
        <authorList>
            <consortium name="US DOE Joint Genome Institute"/>
            <person name="Lucas S."/>
            <person name="Han J."/>
            <person name="Lapidus A."/>
            <person name="Cheng J.-F."/>
            <person name="Goodwin L."/>
            <person name="Pitluck S."/>
            <person name="Peters L."/>
            <person name="Ovchinnikova G."/>
            <person name="Teshima H."/>
            <person name="Detter J.C."/>
            <person name="Han C."/>
            <person name="Tapia R."/>
            <person name="Land M."/>
            <person name="Hauser L."/>
            <person name="Kyrpides N."/>
            <person name="Ivanova N."/>
            <person name="Pagani I."/>
            <person name="Parshina S."/>
            <person name="Plugge C."/>
            <person name="Muyzer G."/>
            <person name="Kuever J."/>
            <person name="Ivanova A."/>
            <person name="Nazina T."/>
            <person name="Klenk H.-P."/>
            <person name="Brambilla E."/>
            <person name="Spring S."/>
            <person name="Stams A.F."/>
            <person name="Woyke T."/>
        </authorList>
    </citation>
    <scope>NUCLEOTIDE SEQUENCE [LARGE SCALE GENOMIC DNA]</scope>
    <source>
        <strain evidence="4 6">DSM 7213</strain>
    </source>
</reference>
<evidence type="ECO:0000313" key="5">
    <source>
        <dbReference type="EMBL" id="AGL00969.1"/>
    </source>
</evidence>
<evidence type="ECO:0000259" key="3">
    <source>
        <dbReference type="Pfam" id="PF13586"/>
    </source>
</evidence>
<dbReference type="KEGG" id="dgi:Desgi_0232"/>
<dbReference type="KEGG" id="dgi:Desgi_1481"/>
<name>R4KJM3_9FIRM</name>
<proteinExistence type="predicted"/>
<dbReference type="eggNOG" id="COG3039">
    <property type="taxonomic scope" value="Bacteria"/>
</dbReference>
<feature type="region of interest" description="Disordered" evidence="1">
    <location>
        <begin position="134"/>
        <end position="170"/>
    </location>
</feature>
<dbReference type="Pfam" id="PF05598">
    <property type="entry name" value="DUF772"/>
    <property type="match status" value="1"/>
</dbReference>
<dbReference type="Pfam" id="PF13586">
    <property type="entry name" value="DDE_Tnp_1_2"/>
    <property type="match status" value="1"/>
</dbReference>
<dbReference type="STRING" id="767817.Desgi_0232"/>
<dbReference type="AlphaFoldDB" id="R4KJM3"/>
<dbReference type="EMBL" id="CP003273">
    <property type="protein sequence ID" value="AGK99830.1"/>
    <property type="molecule type" value="Genomic_DNA"/>
</dbReference>
<accession>R4KJM3</accession>